<dbReference type="Gene3D" id="3.10.310.70">
    <property type="match status" value="1"/>
</dbReference>
<keyword evidence="3" id="KW-1185">Reference proteome</keyword>
<dbReference type="CDD" id="cd01300">
    <property type="entry name" value="YtcJ_like"/>
    <property type="match status" value="1"/>
</dbReference>
<dbReference type="InterPro" id="IPR033932">
    <property type="entry name" value="YtcJ-like"/>
</dbReference>
<dbReference type="EMBL" id="FO117623">
    <property type="protein sequence ID" value="CCG03420.1"/>
    <property type="molecule type" value="Genomic_DNA"/>
</dbReference>
<evidence type="ECO:0000259" key="1">
    <source>
        <dbReference type="Pfam" id="PF07969"/>
    </source>
</evidence>
<organism evidence="2 3">
    <name type="scientific">Blastococcus saxobsidens (strain DD2)</name>
    <dbReference type="NCBI Taxonomy" id="1146883"/>
    <lineage>
        <taxon>Bacteria</taxon>
        <taxon>Bacillati</taxon>
        <taxon>Actinomycetota</taxon>
        <taxon>Actinomycetes</taxon>
        <taxon>Geodermatophilales</taxon>
        <taxon>Geodermatophilaceae</taxon>
        <taxon>Blastococcus</taxon>
    </lineage>
</organism>
<dbReference type="Gene3D" id="2.30.40.10">
    <property type="entry name" value="Urease, subunit C, domain 1"/>
    <property type="match status" value="1"/>
</dbReference>
<sequence length="545" mass="57759">MLLDALYVNGRFTTLDPQRPTATAIGVVGGVIVGLDEELDGCQAELTVDLAGAPVVPGLHDAHQHLSARGQELQMCDVSPAAVRTLDDVYAAVGRHAATLARDAWVLATGLDVGKLDDAPTREGLDAVSGGRPVWVLHASHHAGIASTGAIRRIGFADPRQLSDVDGGWIERRPDGDPTGLITERAMTLIFEHVRPQPFEEFVEAIGLASRAALADGLTSVTEPGISGRMIGNSASDLAAFMIARDRGLLGVRMTLMPEISALHEVDGDTPLGLDLGLRSGLGDDWLRIGAVKIISDGALTARTAALCCDYADRPGGRGLLLDDAGVLTERILAAHRAGWQIGTHAIGDAAVEVVLDAYERAQQLYPRTDPRHRIEHCGLTNDRQIERVKQLGVVPVPQGRFVTELGDSYVTALGRERAELLYRQRSFLDAGIEVPGSSDCPVVDGSPLLGIHSLVNRQLPDGTVLNPAERLTPLQALRTYTLGSAYADHSEHRKGTLSRGKLADFVVLSGDLLAVAPGTIGDLSVVATVVGGVVRHGADLLTSR</sequence>
<proteinExistence type="predicted"/>
<dbReference type="Pfam" id="PF07969">
    <property type="entry name" value="Amidohydro_3"/>
    <property type="match status" value="1"/>
</dbReference>
<accession>H6RX12</accession>
<dbReference type="InterPro" id="IPR032466">
    <property type="entry name" value="Metal_Hydrolase"/>
</dbReference>
<reference evidence="2 3" key="1">
    <citation type="journal article" date="2012" name="J. Bacteriol.">
        <title>Genome Sequence of Blastococcus saxobsidens DD2, a Stone-Inhabiting Bacterium.</title>
        <authorList>
            <person name="Chouaia B."/>
            <person name="Crotti E."/>
            <person name="Brusetti L."/>
            <person name="Daffonchio D."/>
            <person name="Essoussi I."/>
            <person name="Nouioui I."/>
            <person name="Sbissi I."/>
            <person name="Ghodhbane-Gtari F."/>
            <person name="Gtari M."/>
            <person name="Vacherie B."/>
            <person name="Barbe V."/>
            <person name="Medigue C."/>
            <person name="Gury J."/>
            <person name="Pujic P."/>
            <person name="Normand P."/>
        </authorList>
    </citation>
    <scope>NUCLEOTIDE SEQUENCE [LARGE SCALE GENOMIC DNA]</scope>
    <source>
        <strain evidence="2 3">DD2</strain>
    </source>
</reference>
<dbReference type="Proteomes" id="UP000007517">
    <property type="component" value="Chromosome"/>
</dbReference>
<protein>
    <submittedName>
        <fullName evidence="2">Amidohydrolase</fullName>
    </submittedName>
</protein>
<dbReference type="InterPro" id="IPR011059">
    <property type="entry name" value="Metal-dep_hydrolase_composite"/>
</dbReference>
<dbReference type="KEGG" id="bsd:BLASA_2542"/>
<reference evidence="3" key="2">
    <citation type="submission" date="2012-02" db="EMBL/GenBank/DDBJ databases">
        <title>Complete genome sequence of Blastococcus saxobsidens strain DD2.</title>
        <authorList>
            <person name="Genoscope."/>
        </authorList>
    </citation>
    <scope>NUCLEOTIDE SEQUENCE [LARGE SCALE GENOMIC DNA]</scope>
    <source>
        <strain evidence="3">DD2</strain>
    </source>
</reference>
<dbReference type="AlphaFoldDB" id="H6RX12"/>
<dbReference type="InterPro" id="IPR013108">
    <property type="entry name" value="Amidohydro_3"/>
</dbReference>
<dbReference type="OrthoDB" id="3173428at2"/>
<dbReference type="RefSeq" id="WP_014376303.1">
    <property type="nucleotide sequence ID" value="NC_016943.1"/>
</dbReference>
<dbReference type="eggNOG" id="COG1574">
    <property type="taxonomic scope" value="Bacteria"/>
</dbReference>
<gene>
    <name evidence="2" type="ordered locus">BLASA_2542</name>
</gene>
<dbReference type="PANTHER" id="PTHR22642">
    <property type="entry name" value="IMIDAZOLONEPROPIONASE"/>
    <property type="match status" value="1"/>
</dbReference>
<dbReference type="HOGENOM" id="CLU_009942_1_0_11"/>
<evidence type="ECO:0000313" key="2">
    <source>
        <dbReference type="EMBL" id="CCG03420.1"/>
    </source>
</evidence>
<dbReference type="SUPFAM" id="SSF51338">
    <property type="entry name" value="Composite domain of metallo-dependent hydrolases"/>
    <property type="match status" value="1"/>
</dbReference>
<dbReference type="PANTHER" id="PTHR22642:SF2">
    <property type="entry name" value="PROTEIN LONG AFTER FAR-RED 3"/>
    <property type="match status" value="1"/>
</dbReference>
<dbReference type="SUPFAM" id="SSF51556">
    <property type="entry name" value="Metallo-dependent hydrolases"/>
    <property type="match status" value="1"/>
</dbReference>
<dbReference type="GO" id="GO:0016810">
    <property type="term" value="F:hydrolase activity, acting on carbon-nitrogen (but not peptide) bonds"/>
    <property type="evidence" value="ECO:0007669"/>
    <property type="project" value="InterPro"/>
</dbReference>
<feature type="domain" description="Amidohydrolase 3" evidence="1">
    <location>
        <begin position="47"/>
        <end position="535"/>
    </location>
</feature>
<dbReference type="Gene3D" id="3.20.20.140">
    <property type="entry name" value="Metal-dependent hydrolases"/>
    <property type="match status" value="1"/>
</dbReference>
<dbReference type="STRING" id="1146883.BLASA_2542"/>
<evidence type="ECO:0000313" key="3">
    <source>
        <dbReference type="Proteomes" id="UP000007517"/>
    </source>
</evidence>
<keyword evidence="2" id="KW-0378">Hydrolase</keyword>
<name>H6RX12_BLASD</name>